<evidence type="ECO:0000313" key="3">
    <source>
        <dbReference type="Proteomes" id="UP001050691"/>
    </source>
</evidence>
<gene>
    <name evidence="2" type="ORF">Clacol_009886</name>
</gene>
<keyword evidence="3" id="KW-1185">Reference proteome</keyword>
<feature type="region of interest" description="Disordered" evidence="1">
    <location>
        <begin position="19"/>
        <end position="65"/>
    </location>
</feature>
<reference evidence="2" key="1">
    <citation type="submission" date="2021-10" db="EMBL/GenBank/DDBJ databases">
        <title>De novo Genome Assembly of Clathrus columnatus (Basidiomycota, Fungi) Using Illumina and Nanopore Sequence Data.</title>
        <authorList>
            <person name="Ogiso-Tanaka E."/>
            <person name="Itagaki H."/>
            <person name="Hosoya T."/>
            <person name="Hosaka K."/>
        </authorList>
    </citation>
    <scope>NUCLEOTIDE SEQUENCE</scope>
    <source>
        <strain evidence="2">MO-923</strain>
    </source>
</reference>
<evidence type="ECO:0000256" key="1">
    <source>
        <dbReference type="SAM" id="MobiDB-lite"/>
    </source>
</evidence>
<organism evidence="2 3">
    <name type="scientific">Clathrus columnatus</name>
    <dbReference type="NCBI Taxonomy" id="1419009"/>
    <lineage>
        <taxon>Eukaryota</taxon>
        <taxon>Fungi</taxon>
        <taxon>Dikarya</taxon>
        <taxon>Basidiomycota</taxon>
        <taxon>Agaricomycotina</taxon>
        <taxon>Agaricomycetes</taxon>
        <taxon>Phallomycetidae</taxon>
        <taxon>Phallales</taxon>
        <taxon>Clathraceae</taxon>
        <taxon>Clathrus</taxon>
    </lineage>
</organism>
<name>A0AAV5ARF4_9AGAM</name>
<sequence>MVSQIPSSITIRTVRASDLSETPRGYSEDFIRYPNASSTPTQDSESLPVSNPPLPRPQNRESPPRCLGITHQVRKRIIETEDAIQIVYTPAHYDIDSFETDDEETYNSLPPQPRTASRAAIYLRSYLRHAELPELYRGGSYYGLPLCPLIKEAKRNLLVISPNPDRPQAYAILDDNIYGAEDFLTMVNTGIPDCTEDEALTLKATNGTDYIYPESKVSPWYPKDLVELIEWIDCYPIKTLTRAIHLANPSTTPWWFERISPKDLGEDFVKNRRMLAVLGWRFHPNQSRPIWFKEVDEELGWILEGEEGLDFYKVHPHKKSRFIPSSETSIAVIIQPPWILGWADLEDVVNCQDLPGLIDPSIHPSKHYTMAQRVWCQIRDACQKLNTKFFILTTYEGWVFGKFGGGKGGSGYIPGSGCIHLKDKIPDMTDWEYRKVKVAPWAFDQWSYVETSDLLGFNASKPTIMQFLYFWVARSMGLKKSREMPLEICLTDQETIMVETPQPQTKPLPQWPSYYDKSKSPYHTGNRPRPLRPSNRFAPYSQRPSRSTFKKKDDPKLSTGPFAFIKHMVTYFSSAIM</sequence>
<dbReference type="Proteomes" id="UP001050691">
    <property type="component" value="Unassembled WGS sequence"/>
</dbReference>
<feature type="compositionally biased region" description="Polar residues" evidence="1">
    <location>
        <begin position="35"/>
        <end position="49"/>
    </location>
</feature>
<dbReference type="EMBL" id="BPWL01000011">
    <property type="protein sequence ID" value="GJJ15608.1"/>
    <property type="molecule type" value="Genomic_DNA"/>
</dbReference>
<evidence type="ECO:0000313" key="2">
    <source>
        <dbReference type="EMBL" id="GJJ15608.1"/>
    </source>
</evidence>
<accession>A0AAV5ARF4</accession>
<feature type="region of interest" description="Disordered" evidence="1">
    <location>
        <begin position="519"/>
        <end position="555"/>
    </location>
</feature>
<comment type="caution">
    <text evidence="2">The sequence shown here is derived from an EMBL/GenBank/DDBJ whole genome shotgun (WGS) entry which is preliminary data.</text>
</comment>
<dbReference type="AlphaFoldDB" id="A0AAV5ARF4"/>
<protein>
    <submittedName>
        <fullName evidence="2">Uncharacterized protein</fullName>
    </submittedName>
</protein>
<proteinExistence type="predicted"/>